<evidence type="ECO:0000256" key="2">
    <source>
        <dbReference type="SAM" id="Phobius"/>
    </source>
</evidence>
<dbReference type="InterPro" id="IPR033456">
    <property type="entry name" value="DUF5132"/>
</dbReference>
<protein>
    <recommendedName>
        <fullName evidence="7">DUF5132 domain-containing protein</fullName>
    </recommendedName>
</protein>
<keyword evidence="5" id="KW-1185">Reference proteome</keyword>
<dbReference type="KEGG" id="nmu:Nmul_A2573"/>
<dbReference type="HOGENOM" id="CLU_171738_0_0_4"/>
<organism evidence="3 5">
    <name type="scientific">Nitrosospira multiformis (strain ATCC 25196 / NCIMB 11849 / C 71)</name>
    <dbReference type="NCBI Taxonomy" id="323848"/>
    <lineage>
        <taxon>Bacteria</taxon>
        <taxon>Pseudomonadati</taxon>
        <taxon>Pseudomonadota</taxon>
        <taxon>Betaproteobacteria</taxon>
        <taxon>Nitrosomonadales</taxon>
        <taxon>Nitrosomonadaceae</taxon>
        <taxon>Nitrosospira</taxon>
    </lineage>
</organism>
<evidence type="ECO:0000313" key="3">
    <source>
        <dbReference type="EMBL" id="ABB75862.1"/>
    </source>
</evidence>
<reference evidence="4 6" key="4">
    <citation type="submission" date="2016-10" db="EMBL/GenBank/DDBJ databases">
        <authorList>
            <person name="de Groot N.N."/>
        </authorList>
    </citation>
    <scope>NUCLEOTIDE SEQUENCE [LARGE SCALE GENOMIC DNA]</scope>
    <source>
        <strain evidence="4 6">Nl13</strain>
    </source>
</reference>
<evidence type="ECO:0008006" key="7">
    <source>
        <dbReference type="Google" id="ProtNLM"/>
    </source>
</evidence>
<evidence type="ECO:0000313" key="4">
    <source>
        <dbReference type="EMBL" id="SEF64673.1"/>
    </source>
</evidence>
<feature type="compositionally biased region" description="Low complexity" evidence="1">
    <location>
        <begin position="82"/>
        <end position="91"/>
    </location>
</feature>
<evidence type="ECO:0000313" key="5">
    <source>
        <dbReference type="Proteomes" id="UP000002718"/>
    </source>
</evidence>
<reference evidence="3 5" key="3">
    <citation type="journal article" date="2008" name="Appl. Environ. Microbiol.">
        <title>Complete genome sequence of Nitrosospira multiformis, an ammonia-oxidizing bacterium from the soil environment.</title>
        <authorList>
            <person name="Norton J.M."/>
            <person name="Klotz M.G."/>
            <person name="Stein L.Y."/>
            <person name="Arp D.J."/>
            <person name="Bottomley P.J."/>
            <person name="Chain P.S."/>
            <person name="Hauser L.J."/>
            <person name="Land M.L."/>
            <person name="Larimer F.W."/>
            <person name="Shin M.W."/>
            <person name="Starkenburg S.R."/>
        </authorList>
    </citation>
    <scope>NUCLEOTIDE SEQUENCE [LARGE SCALE GENOMIC DNA]</scope>
    <source>
        <strain evidence="3">ATCC 25196</strain>
        <strain evidence="5">ATCC 25196 / NCIMB 11849 / C 71</strain>
    </source>
</reference>
<evidence type="ECO:0000256" key="1">
    <source>
        <dbReference type="SAM" id="MobiDB-lite"/>
    </source>
</evidence>
<proteinExistence type="predicted"/>
<sequence>MASENFKSNLIVGLIAGVGASLLAPVLRPLLTDASRSLTKATIKGSIRLYEKGRESFAELGETVDDLMAEVRAEMETGGEGSAAAGSGTETPDAQGRIKSPQIRK</sequence>
<keyword evidence="2" id="KW-0472">Membrane</keyword>
<reference evidence="5" key="1">
    <citation type="submission" date="2005-08" db="EMBL/GenBank/DDBJ databases">
        <title>Complete sequence of chromosome 1 of Nitrosospira multiformis ATCC 25196.</title>
        <authorList>
            <person name="Copeland A."/>
            <person name="Lucas S."/>
            <person name="Lapidus A."/>
            <person name="Barry K."/>
            <person name="Detter J.C."/>
            <person name="Glavina T."/>
            <person name="Hammon N."/>
            <person name="Israni S."/>
            <person name="Pitluck S."/>
            <person name="Chain P."/>
            <person name="Malfatti S."/>
            <person name="Shin M."/>
            <person name="Vergez L."/>
            <person name="Schmutz J."/>
            <person name="Larimer F."/>
            <person name="Land M."/>
            <person name="Hauser L."/>
            <person name="Kyrpides N."/>
            <person name="Lykidis A."/>
            <person name="Richardson P."/>
        </authorList>
    </citation>
    <scope>NUCLEOTIDE SEQUENCE [LARGE SCALE GENOMIC DNA]</scope>
    <source>
        <strain evidence="5">ATCC 25196 / NCIMB 11849 / C 71</strain>
    </source>
</reference>
<reference evidence="3" key="2">
    <citation type="submission" date="2005-08" db="EMBL/GenBank/DDBJ databases">
        <title>Complete sequence of Chromosome 1 of Nitrosospira multiformis ATCC 25196.</title>
        <authorList>
            <consortium name="US DOE Joint Genome Institute"/>
            <person name="Copeland A."/>
            <person name="Lucas S."/>
            <person name="Lapidus A."/>
            <person name="Barry K."/>
            <person name="Detter J.C."/>
            <person name="Glavina T."/>
            <person name="Hammon N."/>
            <person name="Israni S."/>
            <person name="Pitluck S."/>
            <person name="Chain P."/>
            <person name="Malfatti S."/>
            <person name="Shin M."/>
            <person name="Vergez L."/>
            <person name="Schmutz J."/>
            <person name="Larimer F."/>
            <person name="Land M."/>
            <person name="Hauser L."/>
            <person name="Kyrpides N."/>
            <person name="Lykidis A."/>
            <person name="Richardson P."/>
        </authorList>
    </citation>
    <scope>NUCLEOTIDE SEQUENCE</scope>
    <source>
        <strain evidence="3">ATCC 25196</strain>
    </source>
</reference>
<keyword evidence="2" id="KW-1133">Transmembrane helix</keyword>
<dbReference type="Proteomes" id="UP000236751">
    <property type="component" value="Unassembled WGS sequence"/>
</dbReference>
<dbReference type="RefSeq" id="WP_011381861.1">
    <property type="nucleotide sequence ID" value="NC_007614.1"/>
</dbReference>
<dbReference type="eggNOG" id="ENOG5033DKD">
    <property type="taxonomic scope" value="Bacteria"/>
</dbReference>
<dbReference type="OrthoDB" id="465439at2"/>
<dbReference type="Pfam" id="PF17195">
    <property type="entry name" value="DUF5132"/>
    <property type="match status" value="1"/>
</dbReference>
<accession>Q2Y5V9</accession>
<gene>
    <name evidence="3" type="ordered locus">Nmul_A2573</name>
    <name evidence="4" type="ORF">SAMN05216403_10534</name>
</gene>
<dbReference type="AlphaFoldDB" id="Q2Y5V9"/>
<dbReference type="EMBL" id="FNVK01000005">
    <property type="protein sequence ID" value="SEF64673.1"/>
    <property type="molecule type" value="Genomic_DNA"/>
</dbReference>
<keyword evidence="2" id="KW-0812">Transmembrane</keyword>
<name>Q2Y5V9_NITMU</name>
<dbReference type="EMBL" id="CP000103">
    <property type="protein sequence ID" value="ABB75862.1"/>
    <property type="molecule type" value="Genomic_DNA"/>
</dbReference>
<feature type="region of interest" description="Disordered" evidence="1">
    <location>
        <begin position="75"/>
        <end position="105"/>
    </location>
</feature>
<dbReference type="Proteomes" id="UP000002718">
    <property type="component" value="Chromosome"/>
</dbReference>
<feature type="transmembrane region" description="Helical" evidence="2">
    <location>
        <begin position="6"/>
        <end position="27"/>
    </location>
</feature>
<evidence type="ECO:0000313" key="6">
    <source>
        <dbReference type="Proteomes" id="UP000236751"/>
    </source>
</evidence>